<sequence>MRRLEAALVRADPVPLHEQLRAQRRATVVGALLAVLGLVGAALYAVIAPRPTWSAQAVVVGTPSGAVFAVARERLVPVPDVIAARLVRAALGLPAGDPRLVADADLARAPRTAPAAVDGATGVGLRERVPERWGVCDGPLVLAGTAAPPPGPGPALWAQTPAGDRYAVVGGVRHAVTDPAVLAALGLAGRHPVTVASAVLSALPEGPALAVPEQAGGPGPPGVPGRPGDVLVVEGVDGLRRWFAVLPGGVQEVPASLAEVLRARGGAGPREVAPSALAEVPRLDLLPVAGWPETAPEWAAAGPVCALWSAGRWSVAVGDPPVAPGAVAVDGVVLFGGGPVRSVSPTGGGAIWLVSTAGVAYGVADADTAAALGLDPTPPPAPESILRLLPRGGTVDLAQARAAVG</sequence>
<dbReference type="Gene3D" id="3.30.2390.20">
    <property type="entry name" value="Type VII secretion system EccB, repeat 1 domain"/>
    <property type="match status" value="1"/>
</dbReference>
<reference evidence="12" key="1">
    <citation type="journal article" date="2019" name="Int. J. Syst. Evol. Microbiol.">
        <title>The Global Catalogue of Microorganisms (GCM) 10K type strain sequencing project: providing services to taxonomists for standard genome sequencing and annotation.</title>
        <authorList>
            <consortium name="The Broad Institute Genomics Platform"/>
            <consortium name="The Broad Institute Genome Sequencing Center for Infectious Disease"/>
            <person name="Wu L."/>
            <person name="Ma J."/>
        </authorList>
    </citation>
    <scope>NUCLEOTIDE SEQUENCE [LARGE SCALE GENOMIC DNA]</scope>
    <source>
        <strain evidence="12">JCM 17906</strain>
    </source>
</reference>
<feature type="transmembrane region" description="Helical" evidence="10">
    <location>
        <begin position="26"/>
        <end position="47"/>
    </location>
</feature>
<keyword evidence="9 10" id="KW-0472">Membrane</keyword>
<dbReference type="NCBIfam" id="TIGR03919">
    <property type="entry name" value="T7SS_EccB"/>
    <property type="match status" value="1"/>
</dbReference>
<dbReference type="Proteomes" id="UP001501598">
    <property type="component" value="Unassembled WGS sequence"/>
</dbReference>
<keyword evidence="12" id="KW-1185">Reference proteome</keyword>
<dbReference type="PANTHER" id="PTHR40765">
    <property type="entry name" value="ESX-2 SECRETION SYSTEM ATPASE ECCB2"/>
    <property type="match status" value="1"/>
</dbReference>
<evidence type="ECO:0000256" key="6">
    <source>
        <dbReference type="ARBA" id="ARBA00022801"/>
    </source>
</evidence>
<dbReference type="Gene3D" id="2.40.50.910">
    <property type="entry name" value="Type VII secretion system EccB, repeat 3 domain"/>
    <property type="match status" value="1"/>
</dbReference>
<comment type="subcellular location">
    <subcellularLocation>
        <location evidence="1">Cell membrane</location>
        <topology evidence="1">Single-pass membrane protein</topology>
    </subcellularLocation>
</comment>
<dbReference type="InterPro" id="IPR007795">
    <property type="entry name" value="T7SS_EccB"/>
</dbReference>
<evidence type="ECO:0000256" key="4">
    <source>
        <dbReference type="ARBA" id="ARBA00022692"/>
    </source>
</evidence>
<dbReference type="EMBL" id="BAABGT010000038">
    <property type="protein sequence ID" value="GAA4548035.1"/>
    <property type="molecule type" value="Genomic_DNA"/>
</dbReference>
<keyword evidence="5" id="KW-0547">Nucleotide-binding</keyword>
<evidence type="ECO:0000256" key="3">
    <source>
        <dbReference type="ARBA" id="ARBA00022475"/>
    </source>
</evidence>
<comment type="similarity">
    <text evidence="2">Belongs to the EccB family.</text>
</comment>
<keyword evidence="4 10" id="KW-0812">Transmembrane</keyword>
<accession>A0ABP8RTS1</accession>
<evidence type="ECO:0000313" key="11">
    <source>
        <dbReference type="EMBL" id="GAA4548035.1"/>
    </source>
</evidence>
<dbReference type="Pfam" id="PF05108">
    <property type="entry name" value="T7SS_ESX1_EccB"/>
    <property type="match status" value="1"/>
</dbReference>
<evidence type="ECO:0000256" key="1">
    <source>
        <dbReference type="ARBA" id="ARBA00004162"/>
    </source>
</evidence>
<organism evidence="11 12">
    <name type="scientific">Pseudonocardia xishanensis</name>
    <dbReference type="NCBI Taxonomy" id="630995"/>
    <lineage>
        <taxon>Bacteria</taxon>
        <taxon>Bacillati</taxon>
        <taxon>Actinomycetota</taxon>
        <taxon>Actinomycetes</taxon>
        <taxon>Pseudonocardiales</taxon>
        <taxon>Pseudonocardiaceae</taxon>
        <taxon>Pseudonocardia</taxon>
    </lineage>
</organism>
<keyword evidence="3" id="KW-1003">Cell membrane</keyword>
<evidence type="ECO:0000256" key="5">
    <source>
        <dbReference type="ARBA" id="ARBA00022741"/>
    </source>
</evidence>
<dbReference type="PANTHER" id="PTHR40765:SF2">
    <property type="entry name" value="ESX-2 SECRETION SYSTEM ATPASE ECCB2"/>
    <property type="match status" value="1"/>
</dbReference>
<proteinExistence type="inferred from homology"/>
<comment type="caution">
    <text evidence="11">The sequence shown here is derived from an EMBL/GenBank/DDBJ whole genome shotgun (WGS) entry which is preliminary data.</text>
</comment>
<dbReference type="InterPro" id="IPR042485">
    <property type="entry name" value="T7SS_EccB_R3"/>
</dbReference>
<evidence type="ECO:0000256" key="7">
    <source>
        <dbReference type="ARBA" id="ARBA00022840"/>
    </source>
</evidence>
<evidence type="ECO:0000256" key="10">
    <source>
        <dbReference type="SAM" id="Phobius"/>
    </source>
</evidence>
<evidence type="ECO:0000256" key="2">
    <source>
        <dbReference type="ARBA" id="ARBA00008149"/>
    </source>
</evidence>
<evidence type="ECO:0000256" key="8">
    <source>
        <dbReference type="ARBA" id="ARBA00022989"/>
    </source>
</evidence>
<evidence type="ECO:0008006" key="13">
    <source>
        <dbReference type="Google" id="ProtNLM"/>
    </source>
</evidence>
<evidence type="ECO:0000313" key="12">
    <source>
        <dbReference type="Proteomes" id="UP001501598"/>
    </source>
</evidence>
<gene>
    <name evidence="11" type="ORF">GCM10023175_33520</name>
</gene>
<protein>
    <recommendedName>
        <fullName evidence="13">Type VII secretion protein EccB</fullName>
    </recommendedName>
</protein>
<evidence type="ECO:0000256" key="9">
    <source>
        <dbReference type="ARBA" id="ARBA00023136"/>
    </source>
</evidence>
<name>A0ABP8RTS1_9PSEU</name>
<keyword evidence="8 10" id="KW-1133">Transmembrane helix</keyword>
<keyword evidence="6" id="KW-0378">Hydrolase</keyword>
<dbReference type="InterPro" id="IPR044857">
    <property type="entry name" value="T7SS_EccB_R1"/>
</dbReference>
<keyword evidence="7" id="KW-0067">ATP-binding</keyword>